<comment type="caution">
    <text evidence="2">The sequence shown here is derived from an EMBL/GenBank/DDBJ whole genome shotgun (WGS) entry which is preliminary data.</text>
</comment>
<dbReference type="AlphaFoldDB" id="A0A9W9P8U3"/>
<keyword evidence="3" id="KW-1185">Reference proteome</keyword>
<reference evidence="2" key="2">
    <citation type="journal article" date="2023" name="IMA Fungus">
        <title>Comparative genomic study of the Penicillium genus elucidates a diverse pangenome and 15 lateral gene transfer events.</title>
        <authorList>
            <person name="Petersen C."/>
            <person name="Sorensen T."/>
            <person name="Nielsen M.R."/>
            <person name="Sondergaard T.E."/>
            <person name="Sorensen J.L."/>
            <person name="Fitzpatrick D.A."/>
            <person name="Frisvad J.C."/>
            <person name="Nielsen K.L."/>
        </authorList>
    </citation>
    <scope>NUCLEOTIDE SEQUENCE</scope>
    <source>
        <strain evidence="2">IBT 19713</strain>
    </source>
</reference>
<name>A0A9W9P8U3_9EURO</name>
<evidence type="ECO:0000313" key="3">
    <source>
        <dbReference type="Proteomes" id="UP001150941"/>
    </source>
</evidence>
<protein>
    <submittedName>
        <fullName evidence="2">Uncharacterized protein</fullName>
    </submittedName>
</protein>
<proteinExistence type="predicted"/>
<reference evidence="2" key="1">
    <citation type="submission" date="2022-11" db="EMBL/GenBank/DDBJ databases">
        <authorList>
            <person name="Petersen C."/>
        </authorList>
    </citation>
    <scope>NUCLEOTIDE SEQUENCE</scope>
    <source>
        <strain evidence="2">IBT 19713</strain>
    </source>
</reference>
<dbReference type="EMBL" id="JAPQKS010000003">
    <property type="protein sequence ID" value="KAJ5240091.1"/>
    <property type="molecule type" value="Genomic_DNA"/>
</dbReference>
<evidence type="ECO:0000256" key="1">
    <source>
        <dbReference type="SAM" id="MobiDB-lite"/>
    </source>
</evidence>
<gene>
    <name evidence="2" type="ORF">N7468_004710</name>
</gene>
<sequence>MYDEQVRPGTVTSGWVHRPFLDSPDTLPSGSLWALGACVVGGPRKDKKGDEAESGVHDEAEVPKLL</sequence>
<feature type="region of interest" description="Disordered" evidence="1">
    <location>
        <begin position="43"/>
        <end position="66"/>
    </location>
</feature>
<dbReference type="RefSeq" id="XP_058333010.1">
    <property type="nucleotide sequence ID" value="XM_058474007.1"/>
</dbReference>
<accession>A0A9W9P8U3</accession>
<dbReference type="GeneID" id="83201310"/>
<organism evidence="2 3">
    <name type="scientific">Penicillium chermesinum</name>
    <dbReference type="NCBI Taxonomy" id="63820"/>
    <lineage>
        <taxon>Eukaryota</taxon>
        <taxon>Fungi</taxon>
        <taxon>Dikarya</taxon>
        <taxon>Ascomycota</taxon>
        <taxon>Pezizomycotina</taxon>
        <taxon>Eurotiomycetes</taxon>
        <taxon>Eurotiomycetidae</taxon>
        <taxon>Eurotiales</taxon>
        <taxon>Aspergillaceae</taxon>
        <taxon>Penicillium</taxon>
    </lineage>
</organism>
<evidence type="ECO:0000313" key="2">
    <source>
        <dbReference type="EMBL" id="KAJ5240091.1"/>
    </source>
</evidence>
<dbReference type="Proteomes" id="UP001150941">
    <property type="component" value="Unassembled WGS sequence"/>
</dbReference>